<proteinExistence type="predicted"/>
<gene>
    <name evidence="1" type="ORF">BDM02DRAFT_3107093</name>
</gene>
<protein>
    <submittedName>
        <fullName evidence="1">Uncharacterized protein</fullName>
    </submittedName>
</protein>
<evidence type="ECO:0000313" key="2">
    <source>
        <dbReference type="Proteomes" id="UP000886501"/>
    </source>
</evidence>
<accession>A0ACB6ZWG8</accession>
<reference evidence="1" key="2">
    <citation type="journal article" date="2020" name="Nat. Commun.">
        <title>Large-scale genome sequencing of mycorrhizal fungi provides insights into the early evolution of symbiotic traits.</title>
        <authorList>
            <person name="Miyauchi S."/>
            <person name="Kiss E."/>
            <person name="Kuo A."/>
            <person name="Drula E."/>
            <person name="Kohler A."/>
            <person name="Sanchez-Garcia M."/>
            <person name="Morin E."/>
            <person name="Andreopoulos B."/>
            <person name="Barry K.W."/>
            <person name="Bonito G."/>
            <person name="Buee M."/>
            <person name="Carver A."/>
            <person name="Chen C."/>
            <person name="Cichocki N."/>
            <person name="Clum A."/>
            <person name="Culley D."/>
            <person name="Crous P.W."/>
            <person name="Fauchery L."/>
            <person name="Girlanda M."/>
            <person name="Hayes R.D."/>
            <person name="Keri Z."/>
            <person name="LaButti K."/>
            <person name="Lipzen A."/>
            <person name="Lombard V."/>
            <person name="Magnuson J."/>
            <person name="Maillard F."/>
            <person name="Murat C."/>
            <person name="Nolan M."/>
            <person name="Ohm R.A."/>
            <person name="Pangilinan J."/>
            <person name="Pereira M.F."/>
            <person name="Perotto S."/>
            <person name="Peter M."/>
            <person name="Pfister S."/>
            <person name="Riley R."/>
            <person name="Sitrit Y."/>
            <person name="Stielow J.B."/>
            <person name="Szollosi G."/>
            <person name="Zifcakova L."/>
            <person name="Stursova M."/>
            <person name="Spatafora J.W."/>
            <person name="Tedersoo L."/>
            <person name="Vaario L.M."/>
            <person name="Yamada A."/>
            <person name="Yan M."/>
            <person name="Wang P."/>
            <person name="Xu J."/>
            <person name="Bruns T."/>
            <person name="Baldrian P."/>
            <person name="Vilgalys R."/>
            <person name="Dunand C."/>
            <person name="Henrissat B."/>
            <person name="Grigoriev I.V."/>
            <person name="Hibbett D."/>
            <person name="Nagy L.G."/>
            <person name="Martin F.M."/>
        </authorList>
    </citation>
    <scope>NUCLEOTIDE SEQUENCE</scope>
    <source>
        <strain evidence="1">P2</strain>
    </source>
</reference>
<evidence type="ECO:0000313" key="1">
    <source>
        <dbReference type="EMBL" id="KAF9653929.1"/>
    </source>
</evidence>
<keyword evidence="2" id="KW-1185">Reference proteome</keyword>
<dbReference type="Proteomes" id="UP000886501">
    <property type="component" value="Unassembled WGS sequence"/>
</dbReference>
<comment type="caution">
    <text evidence="1">The sequence shown here is derived from an EMBL/GenBank/DDBJ whole genome shotgun (WGS) entry which is preliminary data.</text>
</comment>
<reference evidence="1" key="1">
    <citation type="submission" date="2019-10" db="EMBL/GenBank/DDBJ databases">
        <authorList>
            <consortium name="DOE Joint Genome Institute"/>
            <person name="Kuo A."/>
            <person name="Miyauchi S."/>
            <person name="Kiss E."/>
            <person name="Drula E."/>
            <person name="Kohler A."/>
            <person name="Sanchez-Garcia M."/>
            <person name="Andreopoulos B."/>
            <person name="Barry K.W."/>
            <person name="Bonito G."/>
            <person name="Buee M."/>
            <person name="Carver A."/>
            <person name="Chen C."/>
            <person name="Cichocki N."/>
            <person name="Clum A."/>
            <person name="Culley D."/>
            <person name="Crous P.W."/>
            <person name="Fauchery L."/>
            <person name="Girlanda M."/>
            <person name="Hayes R."/>
            <person name="Keri Z."/>
            <person name="Labutti K."/>
            <person name="Lipzen A."/>
            <person name="Lombard V."/>
            <person name="Magnuson J."/>
            <person name="Maillard F."/>
            <person name="Morin E."/>
            <person name="Murat C."/>
            <person name="Nolan M."/>
            <person name="Ohm R."/>
            <person name="Pangilinan J."/>
            <person name="Pereira M."/>
            <person name="Perotto S."/>
            <person name="Peter M."/>
            <person name="Riley R."/>
            <person name="Sitrit Y."/>
            <person name="Stielow B."/>
            <person name="Szollosi G."/>
            <person name="Zifcakova L."/>
            <person name="Stursova M."/>
            <person name="Spatafora J.W."/>
            <person name="Tedersoo L."/>
            <person name="Vaario L.-M."/>
            <person name="Yamada A."/>
            <person name="Yan M."/>
            <person name="Wang P."/>
            <person name="Xu J."/>
            <person name="Bruns T."/>
            <person name="Baldrian P."/>
            <person name="Vilgalys R."/>
            <person name="Henrissat B."/>
            <person name="Grigoriev I.V."/>
            <person name="Hibbett D."/>
            <person name="Nagy L.G."/>
            <person name="Martin F.M."/>
        </authorList>
    </citation>
    <scope>NUCLEOTIDE SEQUENCE</scope>
    <source>
        <strain evidence="1">P2</strain>
    </source>
</reference>
<sequence length="62" mass="6795">MAKEPMALPSNPLAKIHNWFSEEEEKRNVPTHTLLTASWKGKLAQLAVPAKSLGITCTTPLP</sequence>
<dbReference type="EMBL" id="MU117962">
    <property type="protein sequence ID" value="KAF9653929.1"/>
    <property type="molecule type" value="Genomic_DNA"/>
</dbReference>
<organism evidence="1 2">
    <name type="scientific">Thelephora ganbajun</name>
    <name type="common">Ganba fungus</name>
    <dbReference type="NCBI Taxonomy" id="370292"/>
    <lineage>
        <taxon>Eukaryota</taxon>
        <taxon>Fungi</taxon>
        <taxon>Dikarya</taxon>
        <taxon>Basidiomycota</taxon>
        <taxon>Agaricomycotina</taxon>
        <taxon>Agaricomycetes</taxon>
        <taxon>Thelephorales</taxon>
        <taxon>Thelephoraceae</taxon>
        <taxon>Thelephora</taxon>
    </lineage>
</organism>
<name>A0ACB6ZWG8_THEGA</name>